<reference evidence="3 4" key="1">
    <citation type="submission" date="2024-06" db="EMBL/GenBank/DDBJ databases">
        <title>A chromosome level genome sequence of Diviner's sage (Salvia divinorum).</title>
        <authorList>
            <person name="Ford S.A."/>
            <person name="Ro D.-K."/>
            <person name="Ness R.W."/>
            <person name="Phillips M.A."/>
        </authorList>
    </citation>
    <scope>NUCLEOTIDE SEQUENCE [LARGE SCALE GENOMIC DNA]</scope>
    <source>
        <strain evidence="3">SAF-2024a</strain>
        <tissue evidence="3">Leaf</tissue>
    </source>
</reference>
<dbReference type="InterPro" id="IPR024752">
    <property type="entry name" value="Myb/SANT-like_dom"/>
</dbReference>
<feature type="domain" description="Myb/SANT-like" evidence="2">
    <location>
        <begin position="16"/>
        <end position="108"/>
    </location>
</feature>
<dbReference type="AlphaFoldDB" id="A0ABD1IJP6"/>
<dbReference type="Pfam" id="PF12776">
    <property type="entry name" value="Myb_DNA-bind_3"/>
    <property type="match status" value="1"/>
</dbReference>
<sequence>MNLNIPPQASFFYKGKWAKGMDTLLLSTFIKMRQGHDWDGEDVPEWQLNRASCVLNTHFGSDLACVDLSLRLKMLSNRYNTFKEVVATSGVHWAVQDKVIMTTESTWKLLFERNPFALAGAYYYRDEPEFSLLATMFGLGDVKVEDGNEVITLSDTTNVIVITDPTEHDEPTKRLLVFSPADPDEVTSPLPGPATRVRRKLFDFGGINNDQLSSNMVPNDHTSRDQHRIEDNIPRSLFNVNHEVNSSPKGSSCASWSPFPTSRKTTS</sequence>
<keyword evidence="4" id="KW-1185">Reference proteome</keyword>
<evidence type="ECO:0000256" key="1">
    <source>
        <dbReference type="SAM" id="MobiDB-lite"/>
    </source>
</evidence>
<dbReference type="Proteomes" id="UP001567538">
    <property type="component" value="Unassembled WGS sequence"/>
</dbReference>
<protein>
    <recommendedName>
        <fullName evidence="2">Myb/SANT-like domain-containing protein</fullName>
    </recommendedName>
</protein>
<dbReference type="EMBL" id="JBEAFC010000001">
    <property type="protein sequence ID" value="KAL1568935.1"/>
    <property type="molecule type" value="Genomic_DNA"/>
</dbReference>
<comment type="caution">
    <text evidence="3">The sequence shown here is derived from an EMBL/GenBank/DDBJ whole genome shotgun (WGS) entry which is preliminary data.</text>
</comment>
<evidence type="ECO:0000313" key="3">
    <source>
        <dbReference type="EMBL" id="KAL1568935.1"/>
    </source>
</evidence>
<evidence type="ECO:0000313" key="4">
    <source>
        <dbReference type="Proteomes" id="UP001567538"/>
    </source>
</evidence>
<accession>A0ABD1IJP6</accession>
<feature type="region of interest" description="Disordered" evidence="1">
    <location>
        <begin position="241"/>
        <end position="267"/>
    </location>
</feature>
<evidence type="ECO:0000259" key="2">
    <source>
        <dbReference type="Pfam" id="PF12776"/>
    </source>
</evidence>
<proteinExistence type="predicted"/>
<gene>
    <name evidence="3" type="ORF">AAHA92_00478</name>
</gene>
<organism evidence="3 4">
    <name type="scientific">Salvia divinorum</name>
    <name type="common">Maria pastora</name>
    <name type="synonym">Diviner's sage</name>
    <dbReference type="NCBI Taxonomy" id="28513"/>
    <lineage>
        <taxon>Eukaryota</taxon>
        <taxon>Viridiplantae</taxon>
        <taxon>Streptophyta</taxon>
        <taxon>Embryophyta</taxon>
        <taxon>Tracheophyta</taxon>
        <taxon>Spermatophyta</taxon>
        <taxon>Magnoliopsida</taxon>
        <taxon>eudicotyledons</taxon>
        <taxon>Gunneridae</taxon>
        <taxon>Pentapetalae</taxon>
        <taxon>asterids</taxon>
        <taxon>lamiids</taxon>
        <taxon>Lamiales</taxon>
        <taxon>Lamiaceae</taxon>
        <taxon>Nepetoideae</taxon>
        <taxon>Mentheae</taxon>
        <taxon>Salviinae</taxon>
        <taxon>Salvia</taxon>
        <taxon>Salvia subgen. Calosphace</taxon>
    </lineage>
</organism>
<name>A0ABD1IJP6_SALDI</name>